<evidence type="ECO:0000256" key="1">
    <source>
        <dbReference type="ARBA" id="ARBA00008580"/>
    </source>
</evidence>
<accession>A0ABX1TRU0</accession>
<evidence type="ECO:0000256" key="4">
    <source>
        <dbReference type="ARBA" id="ARBA00037106"/>
    </source>
</evidence>
<keyword evidence="6" id="KW-1185">Reference proteome</keyword>
<comment type="caution">
    <text evidence="5">The sequence shown here is derived from an EMBL/GenBank/DDBJ whole genome shotgun (WGS) entry which is preliminary data.</text>
</comment>
<proteinExistence type="inferred from homology"/>
<evidence type="ECO:0000313" key="5">
    <source>
        <dbReference type="EMBL" id="NMQ21429.1"/>
    </source>
</evidence>
<dbReference type="PANTHER" id="PTHR36582">
    <property type="entry name" value="ANTITOXIN PARD"/>
    <property type="match status" value="1"/>
</dbReference>
<dbReference type="InterPro" id="IPR022789">
    <property type="entry name" value="ParD"/>
</dbReference>
<name>A0ABX1TRU0_9GAMM</name>
<dbReference type="PANTHER" id="PTHR36582:SF2">
    <property type="entry name" value="ANTITOXIN PARD"/>
    <property type="match status" value="1"/>
</dbReference>
<dbReference type="Pfam" id="PF03693">
    <property type="entry name" value="ParD_antitoxin"/>
    <property type="match status" value="1"/>
</dbReference>
<dbReference type="InterPro" id="IPR038296">
    <property type="entry name" value="ParD_sf"/>
</dbReference>
<comment type="similarity">
    <text evidence="1">Belongs to the ParD antitoxin family.</text>
</comment>
<gene>
    <name evidence="5" type="ORF">E4P82_20805</name>
</gene>
<dbReference type="CDD" id="cd22231">
    <property type="entry name" value="RHH_NikR_HicB-like"/>
    <property type="match status" value="1"/>
</dbReference>
<sequence>MTTLNISLPEQMRSFIESQVSKGFYSTASDYIRDLIRDDQKRKDQAKLESLLLEALEGDDPQEFAPEFFERLRERARQAIKAKEGKTS</sequence>
<dbReference type="NCBIfam" id="TIGR02606">
    <property type="entry name" value="antidote_CC2985"/>
    <property type="match status" value="1"/>
</dbReference>
<dbReference type="Gene3D" id="6.10.10.120">
    <property type="entry name" value="Antitoxin ParD1-like"/>
    <property type="match status" value="1"/>
</dbReference>
<dbReference type="RefSeq" id="WP_169250693.1">
    <property type="nucleotide sequence ID" value="NZ_SPMZ01000108.1"/>
</dbReference>
<reference evidence="5 6" key="1">
    <citation type="submission" date="2019-03" db="EMBL/GenBank/DDBJ databases">
        <title>Metabolic reconstructions from genomes of highly enriched 'Candidatus Accumulibacter' and 'Candidatus Competibacter' bioreactor populations.</title>
        <authorList>
            <person name="Annavajhala M.K."/>
            <person name="Welles L."/>
            <person name="Abbas B."/>
            <person name="Sorokin D."/>
            <person name="Park H."/>
            <person name="Van Loosdrecht M."/>
            <person name="Chandran K."/>
        </authorList>
    </citation>
    <scope>NUCLEOTIDE SEQUENCE [LARGE SCALE GENOMIC DNA]</scope>
    <source>
        <strain evidence="5 6">SBR_G</strain>
    </source>
</reference>
<evidence type="ECO:0000256" key="2">
    <source>
        <dbReference type="ARBA" id="ARBA00017940"/>
    </source>
</evidence>
<evidence type="ECO:0000256" key="3">
    <source>
        <dbReference type="ARBA" id="ARBA00022649"/>
    </source>
</evidence>
<dbReference type="InterPro" id="IPR010985">
    <property type="entry name" value="Ribbon_hlx_hlx"/>
</dbReference>
<organism evidence="5 6">
    <name type="scientific">Candidatus Competibacter phosphatis</name>
    <dbReference type="NCBI Taxonomy" id="221280"/>
    <lineage>
        <taxon>Bacteria</taxon>
        <taxon>Pseudomonadati</taxon>
        <taxon>Pseudomonadota</taxon>
        <taxon>Gammaproteobacteria</taxon>
        <taxon>Candidatus Competibacteraceae</taxon>
        <taxon>Candidatus Competibacter</taxon>
    </lineage>
</organism>
<dbReference type="SUPFAM" id="SSF47598">
    <property type="entry name" value="Ribbon-helix-helix"/>
    <property type="match status" value="1"/>
</dbReference>
<protein>
    <recommendedName>
        <fullName evidence="2">Antitoxin ParD</fullName>
    </recommendedName>
</protein>
<keyword evidence="3" id="KW-1277">Toxin-antitoxin system</keyword>
<evidence type="ECO:0000313" key="6">
    <source>
        <dbReference type="Proteomes" id="UP000760480"/>
    </source>
</evidence>
<dbReference type="EMBL" id="SPMZ01000108">
    <property type="protein sequence ID" value="NMQ21429.1"/>
    <property type="molecule type" value="Genomic_DNA"/>
</dbReference>
<comment type="function">
    <text evidence="4">Antitoxin component of a type II toxin-antitoxin (TA) system. Neutralizes the effect of toxin ParE.</text>
</comment>
<dbReference type="Proteomes" id="UP000760480">
    <property type="component" value="Unassembled WGS sequence"/>
</dbReference>